<dbReference type="EMBL" id="AB172930">
    <property type="protein sequence ID" value="BAE89992.1"/>
    <property type="molecule type" value="mRNA"/>
</dbReference>
<name>I7GCT0_MACFA</name>
<reference evidence="1" key="1">
    <citation type="journal article" date="2007" name="PLoS Biol.">
        <title>Rate of evolution in brain-expressed genes in humans and other primates.</title>
        <authorList>
            <person name="Wang H.-Y."/>
            <person name="Chien H.-C."/>
            <person name="Osada N."/>
            <person name="Hashimoto K."/>
            <person name="Sugano S."/>
            <person name="Gojobori T."/>
            <person name="Chou C.-K."/>
            <person name="Tsai S.-F."/>
            <person name="Wu C.-I."/>
            <person name="Shen C.-K.J."/>
        </authorList>
    </citation>
    <scope>NUCLEOTIDE SEQUENCE</scope>
</reference>
<dbReference type="AlphaFoldDB" id="I7GCT0"/>
<accession>I7GCT0</accession>
<organism evidence="1">
    <name type="scientific">Macaca fascicularis</name>
    <name type="common">Crab-eating macaque</name>
    <name type="synonym">Cynomolgus monkey</name>
    <dbReference type="NCBI Taxonomy" id="9541"/>
    <lineage>
        <taxon>Eukaryota</taxon>
        <taxon>Metazoa</taxon>
        <taxon>Chordata</taxon>
        <taxon>Craniata</taxon>
        <taxon>Vertebrata</taxon>
        <taxon>Euteleostomi</taxon>
        <taxon>Mammalia</taxon>
        <taxon>Eutheria</taxon>
        <taxon>Euarchontoglires</taxon>
        <taxon>Primates</taxon>
        <taxon>Haplorrhini</taxon>
        <taxon>Catarrhini</taxon>
        <taxon>Cercopithecidae</taxon>
        <taxon>Cercopithecinae</taxon>
        <taxon>Macaca</taxon>
    </lineage>
</organism>
<evidence type="ECO:0000313" key="1">
    <source>
        <dbReference type="EMBL" id="BAE89992.1"/>
    </source>
</evidence>
<sequence length="28" mass="3085">MFAHCHVSLLVSVCGRTEGKAFDKTIFS</sequence>
<proteinExistence type="evidence at transcript level"/>
<protein>
    <submittedName>
        <fullName evidence="1">Macaca fascicularis brain cDNA, clone: QflA-20258</fullName>
    </submittedName>
</protein>